<dbReference type="PANTHER" id="PTHR33371">
    <property type="entry name" value="INTERMEMBRANE PHOSPHOLIPID TRANSPORT SYSTEM BINDING PROTEIN MLAD-RELATED"/>
    <property type="match status" value="1"/>
</dbReference>
<accession>A0A7K1SXD6</accession>
<evidence type="ECO:0000256" key="1">
    <source>
        <dbReference type="SAM" id="Phobius"/>
    </source>
</evidence>
<feature type="domain" description="T-SNARE coiled-coil homology" evidence="2">
    <location>
        <begin position="163"/>
        <end position="225"/>
    </location>
</feature>
<dbReference type="PROSITE" id="PS50192">
    <property type="entry name" value="T_SNARE"/>
    <property type="match status" value="1"/>
</dbReference>
<reference evidence="3 4" key="1">
    <citation type="submission" date="2019-12" db="EMBL/GenBank/DDBJ databases">
        <title>Mucilaginibacter sp. HMF7410 genome sequencing and assembly.</title>
        <authorList>
            <person name="Kang H."/>
            <person name="Cha I."/>
            <person name="Kim H."/>
            <person name="Joh K."/>
        </authorList>
    </citation>
    <scope>NUCLEOTIDE SEQUENCE [LARGE SCALE GENOMIC DNA]</scope>
    <source>
        <strain evidence="3 4">HMF7410</strain>
    </source>
</reference>
<keyword evidence="4" id="KW-1185">Reference proteome</keyword>
<dbReference type="RefSeq" id="WP_157566808.1">
    <property type="nucleotide sequence ID" value="NZ_WPIK01000008.1"/>
</dbReference>
<dbReference type="Proteomes" id="UP000462014">
    <property type="component" value="Unassembled WGS sequence"/>
</dbReference>
<dbReference type="InterPro" id="IPR000727">
    <property type="entry name" value="T_SNARE_dom"/>
</dbReference>
<gene>
    <name evidence="3" type="ORF">GO621_10595</name>
</gene>
<evidence type="ECO:0000313" key="3">
    <source>
        <dbReference type="EMBL" id="MVN21984.1"/>
    </source>
</evidence>
<dbReference type="Pfam" id="PF02470">
    <property type="entry name" value="MlaD"/>
    <property type="match status" value="1"/>
</dbReference>
<name>A0A7K1SXD6_9SPHI</name>
<proteinExistence type="predicted"/>
<dbReference type="PANTHER" id="PTHR33371:SF4">
    <property type="entry name" value="INTERMEMBRANE PHOSPHOLIPID TRANSPORT SYSTEM BINDING PROTEIN MLAD"/>
    <property type="match status" value="1"/>
</dbReference>
<feature type="transmembrane region" description="Helical" evidence="1">
    <location>
        <begin position="9"/>
        <end position="27"/>
    </location>
</feature>
<dbReference type="AlphaFoldDB" id="A0A7K1SXD6"/>
<keyword evidence="1" id="KW-1133">Transmembrane helix</keyword>
<dbReference type="EMBL" id="WPIK01000008">
    <property type="protein sequence ID" value="MVN21984.1"/>
    <property type="molecule type" value="Genomic_DNA"/>
</dbReference>
<dbReference type="InterPro" id="IPR003399">
    <property type="entry name" value="Mce/MlaD"/>
</dbReference>
<evidence type="ECO:0000313" key="4">
    <source>
        <dbReference type="Proteomes" id="UP000462014"/>
    </source>
</evidence>
<keyword evidence="1" id="KW-0812">Transmembrane</keyword>
<evidence type="ECO:0000259" key="2">
    <source>
        <dbReference type="PROSITE" id="PS50192"/>
    </source>
</evidence>
<comment type="caution">
    <text evidence="3">The sequence shown here is derived from an EMBL/GenBank/DDBJ whole genome shotgun (WGS) entry which is preliminary data.</text>
</comment>
<protein>
    <submittedName>
        <fullName evidence="3">MCE family protein</fullName>
    </submittedName>
</protein>
<organism evidence="3 4">
    <name type="scientific">Mucilaginibacter arboris</name>
    <dbReference type="NCBI Taxonomy" id="2682090"/>
    <lineage>
        <taxon>Bacteria</taxon>
        <taxon>Pseudomonadati</taxon>
        <taxon>Bacteroidota</taxon>
        <taxon>Sphingobacteriia</taxon>
        <taxon>Sphingobacteriales</taxon>
        <taxon>Sphingobacteriaceae</taxon>
        <taxon>Mucilaginibacter</taxon>
    </lineage>
</organism>
<dbReference type="InterPro" id="IPR052336">
    <property type="entry name" value="MlaD_Phospholipid_Transporter"/>
</dbReference>
<keyword evidence="1" id="KW-0472">Membrane</keyword>
<sequence>MKVSNETKIGALTAVAITVLVLGYNFLRGNDILSREQKFYATYSHVDGLNISKPVLVNGFQIGRVSDMKLQPSGRTVVEFKINKDYPIPQNSVARLMSTDLLGNKAIEFELGNSAVYAENKDTLRSNVERSLAETVQPVQKKAENIIAKMDSLLTSVNTILNPSFQKNVDRSFKSIANTLATIEGTTKKVDGLVGSEGGRIGKILANFESISNNLRNNNEHISHIVSNFDQLSNQVAKTNIQETLTNANKAISDLQVAINKINTGKGSISLLLNDDKLYNNLNNSAADLDKLMQDLKANPKRYVSFSIFGGKKND</sequence>